<dbReference type="GO" id="GO:0003998">
    <property type="term" value="F:acylphosphatase activity"/>
    <property type="evidence" value="ECO:0007669"/>
    <property type="project" value="UniProtKB-EC"/>
</dbReference>
<comment type="pathway">
    <text evidence="1">Protein modification; [NiFe] hydrogenase maturation.</text>
</comment>
<evidence type="ECO:0000256" key="6">
    <source>
        <dbReference type="ARBA" id="ARBA00022833"/>
    </source>
</evidence>
<evidence type="ECO:0000256" key="2">
    <source>
        <dbReference type="ARBA" id="ARBA00008097"/>
    </source>
</evidence>
<dbReference type="Pfam" id="PF01300">
    <property type="entry name" value="Sua5_yciO_yrdC"/>
    <property type="match status" value="1"/>
</dbReference>
<dbReference type="GO" id="GO:0008270">
    <property type="term" value="F:zinc ion binding"/>
    <property type="evidence" value="ECO:0007669"/>
    <property type="project" value="UniProtKB-KW"/>
</dbReference>
<keyword evidence="4" id="KW-0479">Metal-binding</keyword>
<feature type="active site" evidence="9">
    <location>
        <position position="18"/>
    </location>
</feature>
<dbReference type="NCBIfam" id="TIGR00143">
    <property type="entry name" value="hypF"/>
    <property type="match status" value="1"/>
</dbReference>
<organism evidence="13 14">
    <name type="scientific">Sorangium cellulosum So0157-2</name>
    <dbReference type="NCBI Taxonomy" id="1254432"/>
    <lineage>
        <taxon>Bacteria</taxon>
        <taxon>Pseudomonadati</taxon>
        <taxon>Myxococcota</taxon>
        <taxon>Polyangia</taxon>
        <taxon>Polyangiales</taxon>
        <taxon>Polyangiaceae</taxon>
        <taxon>Sorangium</taxon>
    </lineage>
</organism>
<dbReference type="EMBL" id="CP003969">
    <property type="protein sequence ID" value="AGP32726.1"/>
    <property type="molecule type" value="Genomic_DNA"/>
</dbReference>
<dbReference type="GO" id="GO:0016743">
    <property type="term" value="F:carboxyl- or carbamoyltransferase activity"/>
    <property type="evidence" value="ECO:0007669"/>
    <property type="project" value="UniProtKB-UniRule"/>
</dbReference>
<feature type="domain" description="YrdC-like" evidence="12">
    <location>
        <begin position="225"/>
        <end position="414"/>
    </location>
</feature>
<dbReference type="PANTHER" id="PTHR42959:SF1">
    <property type="entry name" value="CARBAMOYLTRANSFERASE HYPF"/>
    <property type="match status" value="1"/>
</dbReference>
<evidence type="ECO:0000256" key="9">
    <source>
        <dbReference type="PROSITE-ProRule" id="PRU00520"/>
    </source>
</evidence>
<dbReference type="HOGENOM" id="CLU_009164_0_0_7"/>
<evidence type="ECO:0000256" key="10">
    <source>
        <dbReference type="SAM" id="MobiDB-lite"/>
    </source>
</evidence>
<protein>
    <recommendedName>
        <fullName evidence="8">Carbamoyltransferase</fullName>
        <ecNumber evidence="8">6.2.-.-</ecNumber>
    </recommendedName>
</protein>
<dbReference type="GO" id="GO:0003725">
    <property type="term" value="F:double-stranded RNA binding"/>
    <property type="evidence" value="ECO:0007669"/>
    <property type="project" value="InterPro"/>
</dbReference>
<dbReference type="GO" id="GO:0016874">
    <property type="term" value="F:ligase activity"/>
    <property type="evidence" value="ECO:0007669"/>
    <property type="project" value="UniProtKB-UniRule"/>
</dbReference>
<gene>
    <name evidence="13" type="ORF">SCE1572_36500</name>
</gene>
<dbReference type="PANTHER" id="PTHR42959">
    <property type="entry name" value="CARBAMOYLTRANSFERASE"/>
    <property type="match status" value="1"/>
</dbReference>
<dbReference type="KEGG" id="scu:SCE1572_36500"/>
<dbReference type="PIRSF" id="PIRSF006256">
    <property type="entry name" value="CMPcnvr_hdrg_mat"/>
    <property type="match status" value="1"/>
</dbReference>
<sequence>MPRLALRVQGIVQGVGFRPLVYRRASALGLGGWVRNHPGGVEIEVQGPERSLRAFVAGLIREPSAPARVERIEIEQRAEEEAGPFQILRSEAASGARPSVPADLAVCEACAREVDSETGRRRRYPFTSCAQCGPRYTILSGLPYDRARTTMERFAMCPACAAEYEDPSDRRFHAEPIACPACGPRVQLVTSAGDPMEPSLGGSGSPDGALRPRTQADIRGSGSPDGALREAAAAVLAGRVVAMKGLGGFHLLVDATSPDAVALLRRRKRRDAKPFAVMFGSLDAVRDACRVSPAEADALCGPEAPIVLLRRLAPAAARVAIADAVAPGMARLGALLPYTPLHRLTLQLVGRPVVCTSGNLSDEPICIDTSDALERLGGVADLFLVHDRPIARPLDDSVARVGPAGFELLRRARGFTPLPLPLRVTAPPILALGGHLKSTTALFFDGQVVVSQHLGDAHTAEGAALIERTALDLARLFRVRPERVACDLHPDYAGSRIAEQLAAAFRAPLVRVQHHHAHVAACMAEHGLDGPVLGLAWDGAGYGLDGTLWGGEALVVDGSSSRRAAHLRSFPLPGGERAMKEPRRAALGLLWELHGEGARDHARAWFREAELGPLLSMLARGTGSPRTTSVGRLFDGVAALAGLRGAASFEGQAAMELECLAEAAGEQAGYPMPVRAGAPGEPAVFDFGPLIDAALGDRRDGVPPGIIAARFHAALVGVAEALATASGLGCVVLAGGCFQNALLAASIRERLAARGVEVYAPRLYPPGDGGLSLGQVFVAARRGAHAGAVEG</sequence>
<dbReference type="Gene3D" id="3.30.420.360">
    <property type="match status" value="1"/>
</dbReference>
<dbReference type="PROSITE" id="PS00150">
    <property type="entry name" value="ACYLPHOSPHATASE_1"/>
    <property type="match status" value="1"/>
</dbReference>
<dbReference type="Pfam" id="PF17788">
    <property type="entry name" value="HypF_C"/>
    <property type="match status" value="1"/>
</dbReference>
<dbReference type="Pfam" id="PF22521">
    <property type="entry name" value="HypF_C_2"/>
    <property type="match status" value="1"/>
</dbReference>
<reference evidence="13 14" key="1">
    <citation type="journal article" date="2013" name="Sci. Rep.">
        <title>Extraordinary expansion of a Sorangium cellulosum genome from an alkaline milieu.</title>
        <authorList>
            <person name="Han K."/>
            <person name="Li Z.F."/>
            <person name="Peng R."/>
            <person name="Zhu L.P."/>
            <person name="Zhou T."/>
            <person name="Wang L.G."/>
            <person name="Li S.G."/>
            <person name="Zhang X.B."/>
            <person name="Hu W."/>
            <person name="Wu Z.H."/>
            <person name="Qin N."/>
            <person name="Li Y.Z."/>
        </authorList>
    </citation>
    <scope>NUCLEOTIDE SEQUENCE [LARGE SCALE GENOMIC DNA]</scope>
    <source>
        <strain evidence="13 14">So0157-2</strain>
    </source>
</reference>
<evidence type="ECO:0000256" key="1">
    <source>
        <dbReference type="ARBA" id="ARBA00004711"/>
    </source>
</evidence>
<dbReference type="EC" id="6.2.-.-" evidence="8"/>
<dbReference type="Proteomes" id="UP000014803">
    <property type="component" value="Chromosome"/>
</dbReference>
<proteinExistence type="inferred from homology"/>
<evidence type="ECO:0000313" key="13">
    <source>
        <dbReference type="EMBL" id="AGP32726.1"/>
    </source>
</evidence>
<keyword evidence="9" id="KW-0378">Hydrolase</keyword>
<dbReference type="InterPro" id="IPR036046">
    <property type="entry name" value="Acylphosphatase-like_dom_sf"/>
</dbReference>
<evidence type="ECO:0000259" key="11">
    <source>
        <dbReference type="PROSITE" id="PS51160"/>
    </source>
</evidence>
<dbReference type="InterPro" id="IPR006070">
    <property type="entry name" value="Sua5-like_dom"/>
</dbReference>
<dbReference type="PROSITE" id="PS51160">
    <property type="entry name" value="ACYLPHOSPHATASE_3"/>
    <property type="match status" value="1"/>
</dbReference>
<comment type="catalytic activity">
    <reaction evidence="9">
        <text>an acyl phosphate + H2O = a carboxylate + phosphate + H(+)</text>
        <dbReference type="Rhea" id="RHEA:14965"/>
        <dbReference type="ChEBI" id="CHEBI:15377"/>
        <dbReference type="ChEBI" id="CHEBI:15378"/>
        <dbReference type="ChEBI" id="CHEBI:29067"/>
        <dbReference type="ChEBI" id="CHEBI:43474"/>
        <dbReference type="ChEBI" id="CHEBI:59918"/>
        <dbReference type="EC" id="3.6.1.7"/>
    </reaction>
</comment>
<dbReference type="InterPro" id="IPR017945">
    <property type="entry name" value="DHBP_synth_RibB-like_a/b_dom"/>
</dbReference>
<dbReference type="Gene3D" id="3.30.110.120">
    <property type="match status" value="1"/>
</dbReference>
<dbReference type="Pfam" id="PF00708">
    <property type="entry name" value="Acylphosphatase"/>
    <property type="match status" value="1"/>
</dbReference>
<evidence type="ECO:0000256" key="4">
    <source>
        <dbReference type="ARBA" id="ARBA00022723"/>
    </source>
</evidence>
<keyword evidence="6" id="KW-0862">Zinc</keyword>
<evidence type="ECO:0000256" key="3">
    <source>
        <dbReference type="ARBA" id="ARBA00022598"/>
    </source>
</evidence>
<evidence type="ECO:0000256" key="8">
    <source>
        <dbReference type="PIRNR" id="PIRNR006256"/>
    </source>
</evidence>
<keyword evidence="5" id="KW-0863">Zinc-finger</keyword>
<dbReference type="OrthoDB" id="9808093at2"/>
<dbReference type="Gene3D" id="3.30.420.40">
    <property type="match status" value="1"/>
</dbReference>
<accession>S4XJN4</accession>
<dbReference type="PROSITE" id="PS51163">
    <property type="entry name" value="YRDC"/>
    <property type="match status" value="1"/>
</dbReference>
<dbReference type="InterPro" id="IPR001792">
    <property type="entry name" value="Acylphosphatase-like_dom"/>
</dbReference>
<dbReference type="InterPro" id="IPR017968">
    <property type="entry name" value="Acylphosphatase_CS"/>
</dbReference>
<feature type="active site" evidence="9">
    <location>
        <position position="36"/>
    </location>
</feature>
<evidence type="ECO:0000256" key="5">
    <source>
        <dbReference type="ARBA" id="ARBA00022771"/>
    </source>
</evidence>
<dbReference type="InterPro" id="IPR004421">
    <property type="entry name" value="Carbamoyltransferase_HypF"/>
</dbReference>
<dbReference type="eggNOG" id="COG0068">
    <property type="taxonomic scope" value="Bacteria"/>
</dbReference>
<dbReference type="STRING" id="1254432.SCE1572_36500"/>
<dbReference type="Gene3D" id="3.90.870.50">
    <property type="match status" value="1"/>
</dbReference>
<dbReference type="GO" id="GO:0051604">
    <property type="term" value="P:protein maturation"/>
    <property type="evidence" value="ECO:0007669"/>
    <property type="project" value="TreeGrafter"/>
</dbReference>
<dbReference type="InterPro" id="IPR041440">
    <property type="entry name" value="HypF_C"/>
</dbReference>
<dbReference type="AlphaFoldDB" id="S4XJN4"/>
<comment type="similarity">
    <text evidence="2 8">Belongs to the carbamoyltransferase HypF family.</text>
</comment>
<dbReference type="Pfam" id="PF07503">
    <property type="entry name" value="zf-HYPF"/>
    <property type="match status" value="2"/>
</dbReference>
<dbReference type="PATRIC" id="fig|1254432.3.peg.8272"/>
<dbReference type="SUPFAM" id="SSF55821">
    <property type="entry name" value="YrdC/RibB"/>
    <property type="match status" value="1"/>
</dbReference>
<dbReference type="InterPro" id="IPR055128">
    <property type="entry name" value="HypF_C_2"/>
</dbReference>
<dbReference type="InterPro" id="IPR011125">
    <property type="entry name" value="Znf_HypF"/>
</dbReference>
<keyword evidence="3" id="KW-0436">Ligase</keyword>
<dbReference type="InterPro" id="IPR051060">
    <property type="entry name" value="Carbamoyltrans_HypF-like"/>
</dbReference>
<evidence type="ECO:0000259" key="12">
    <source>
        <dbReference type="PROSITE" id="PS51163"/>
    </source>
</evidence>
<feature type="domain" description="Acylphosphatase-like" evidence="11">
    <location>
        <begin position="3"/>
        <end position="89"/>
    </location>
</feature>
<dbReference type="SUPFAM" id="SSF54975">
    <property type="entry name" value="Acylphosphatase/BLUF domain-like"/>
    <property type="match status" value="1"/>
</dbReference>
<name>S4XJN4_SORCE</name>
<dbReference type="UniPathway" id="UPA00335"/>
<evidence type="ECO:0000313" key="14">
    <source>
        <dbReference type="Proteomes" id="UP000014803"/>
    </source>
</evidence>
<comment type="catalytic activity">
    <reaction evidence="7">
        <text>C-terminal L-cysteinyl-[HypE protein] + carbamoyl phosphate + ATP + H2O = C-terminal S-carboxamide-L-cysteinyl-[HypE protein] + AMP + phosphate + diphosphate + H(+)</text>
        <dbReference type="Rhea" id="RHEA:55636"/>
        <dbReference type="Rhea" id="RHEA-COMP:14247"/>
        <dbReference type="Rhea" id="RHEA-COMP:14392"/>
        <dbReference type="ChEBI" id="CHEBI:15377"/>
        <dbReference type="ChEBI" id="CHEBI:15378"/>
        <dbReference type="ChEBI" id="CHEBI:30616"/>
        <dbReference type="ChEBI" id="CHEBI:33019"/>
        <dbReference type="ChEBI" id="CHEBI:43474"/>
        <dbReference type="ChEBI" id="CHEBI:58228"/>
        <dbReference type="ChEBI" id="CHEBI:76913"/>
        <dbReference type="ChEBI" id="CHEBI:139126"/>
        <dbReference type="ChEBI" id="CHEBI:456215"/>
    </reaction>
</comment>
<evidence type="ECO:0000256" key="7">
    <source>
        <dbReference type="ARBA" id="ARBA00048220"/>
    </source>
</evidence>
<feature type="region of interest" description="Disordered" evidence="10">
    <location>
        <begin position="193"/>
        <end position="225"/>
    </location>
</feature>
<dbReference type="RefSeq" id="WP_020739187.1">
    <property type="nucleotide sequence ID" value="NC_021658.1"/>
</dbReference>